<comment type="caution">
    <text evidence="2">The sequence shown here is derived from an EMBL/GenBank/DDBJ whole genome shotgun (WGS) entry which is preliminary data.</text>
</comment>
<organism evidence="2 3">
    <name type="scientific">Volvox reticuliferus</name>
    <dbReference type="NCBI Taxonomy" id="1737510"/>
    <lineage>
        <taxon>Eukaryota</taxon>
        <taxon>Viridiplantae</taxon>
        <taxon>Chlorophyta</taxon>
        <taxon>core chlorophytes</taxon>
        <taxon>Chlorophyceae</taxon>
        <taxon>CS clade</taxon>
        <taxon>Chlamydomonadales</taxon>
        <taxon>Volvocaceae</taxon>
        <taxon>Volvox</taxon>
    </lineage>
</organism>
<reference evidence="2" key="1">
    <citation type="journal article" date="2021" name="Proc. Natl. Acad. Sci. U.S.A.">
        <title>Three genomes in the algal genus Volvox reveal the fate of a haploid sex-determining region after a transition to homothallism.</title>
        <authorList>
            <person name="Yamamoto K."/>
            <person name="Hamaji T."/>
            <person name="Kawai-Toyooka H."/>
            <person name="Matsuzaki R."/>
            <person name="Takahashi F."/>
            <person name="Nishimura Y."/>
            <person name="Kawachi M."/>
            <person name="Noguchi H."/>
            <person name="Minakuchi Y."/>
            <person name="Umen J.G."/>
            <person name="Toyoda A."/>
            <person name="Nozaki H."/>
        </authorList>
    </citation>
    <scope>NUCLEOTIDE SEQUENCE</scope>
    <source>
        <strain evidence="2">NIES-3785</strain>
    </source>
</reference>
<dbReference type="InterPro" id="IPR002683">
    <property type="entry name" value="PsbP_C"/>
</dbReference>
<dbReference type="GO" id="GO:0005509">
    <property type="term" value="F:calcium ion binding"/>
    <property type="evidence" value="ECO:0007669"/>
    <property type="project" value="InterPro"/>
</dbReference>
<evidence type="ECO:0000313" key="3">
    <source>
        <dbReference type="Proteomes" id="UP000722791"/>
    </source>
</evidence>
<dbReference type="Proteomes" id="UP000722791">
    <property type="component" value="Unassembled WGS sequence"/>
</dbReference>
<dbReference type="SUPFAM" id="SSF55724">
    <property type="entry name" value="Mog1p/PsbP-like"/>
    <property type="match status" value="1"/>
</dbReference>
<feature type="non-terminal residue" evidence="2">
    <location>
        <position position="1"/>
    </location>
</feature>
<sequence length="285" mass="30879">LCMKMRTCELSPCQSRHLARRALFWGHLQTCTLLKRSESQARRINILQCLSASTDASSLAQLTDKSSSLTSASMTGLEQSFSRRALLVISATALASTFQRRGDAARAEEAADLGNATADSAPAANLLTPYSNAKQRYSLMVPSSWDVKGKAGADVLFEDPLRRSTSVGVTVNPVKVASIQQFGTLGDIGDKLLQAEKKKESTLDVVLLASSQRVGTSGATLYEYEYELDSTRGRKRIFNTVTIFNARLYILNASYKCDKEGCAGGLESDVQLLRQVAATFDVTAS</sequence>
<evidence type="ECO:0000259" key="1">
    <source>
        <dbReference type="Pfam" id="PF01789"/>
    </source>
</evidence>
<dbReference type="PANTHER" id="PTHR31407:SF3">
    <property type="entry name" value="PSBP DOMAIN-CONTAINING PROTEIN 2, CHLOROPLASTIC"/>
    <property type="match status" value="1"/>
</dbReference>
<name>A0A8J4GKE7_9CHLO</name>
<dbReference type="PANTHER" id="PTHR31407">
    <property type="match status" value="1"/>
</dbReference>
<gene>
    <name evidence="2" type="ORF">Vretimale_12489</name>
</gene>
<dbReference type="Pfam" id="PF01789">
    <property type="entry name" value="PsbP"/>
    <property type="match status" value="1"/>
</dbReference>
<accession>A0A8J4GKE7</accession>
<dbReference type="Gene3D" id="3.40.1000.10">
    <property type="entry name" value="Mog1/PsbP, alpha/beta/alpha sandwich"/>
    <property type="match status" value="1"/>
</dbReference>
<dbReference type="EMBL" id="BNCQ01000027">
    <property type="protein sequence ID" value="GIM08480.1"/>
    <property type="molecule type" value="Genomic_DNA"/>
</dbReference>
<dbReference type="InterPro" id="IPR016123">
    <property type="entry name" value="Mog1/PsbP_a/b/a-sand"/>
</dbReference>
<evidence type="ECO:0000313" key="2">
    <source>
        <dbReference type="EMBL" id="GIM08480.1"/>
    </source>
</evidence>
<dbReference type="GO" id="GO:0009654">
    <property type="term" value="C:photosystem II oxygen evolving complex"/>
    <property type="evidence" value="ECO:0007669"/>
    <property type="project" value="InterPro"/>
</dbReference>
<dbReference type="GO" id="GO:0015979">
    <property type="term" value="P:photosynthesis"/>
    <property type="evidence" value="ECO:0007669"/>
    <property type="project" value="InterPro"/>
</dbReference>
<proteinExistence type="predicted"/>
<feature type="domain" description="PsbP C-terminal" evidence="1">
    <location>
        <begin position="127"/>
        <end position="255"/>
    </location>
</feature>
<dbReference type="GO" id="GO:0019898">
    <property type="term" value="C:extrinsic component of membrane"/>
    <property type="evidence" value="ECO:0007669"/>
    <property type="project" value="InterPro"/>
</dbReference>
<protein>
    <recommendedName>
        <fullName evidence="1">PsbP C-terminal domain-containing protein</fullName>
    </recommendedName>
</protein>
<dbReference type="AlphaFoldDB" id="A0A8J4GKE7"/>